<gene>
    <name evidence="1" type="ORF">AMTR_s00067p00182730</name>
</gene>
<dbReference type="AlphaFoldDB" id="U5DET3"/>
<keyword evidence="2" id="KW-1185">Reference proteome</keyword>
<name>U5DET3_AMBTC</name>
<reference evidence="2" key="1">
    <citation type="journal article" date="2013" name="Science">
        <title>The Amborella genome and the evolution of flowering plants.</title>
        <authorList>
            <consortium name="Amborella Genome Project"/>
        </authorList>
    </citation>
    <scope>NUCLEOTIDE SEQUENCE [LARGE SCALE GENOMIC DNA]</scope>
</reference>
<organism evidence="1 2">
    <name type="scientific">Amborella trichopoda</name>
    <dbReference type="NCBI Taxonomy" id="13333"/>
    <lineage>
        <taxon>Eukaryota</taxon>
        <taxon>Viridiplantae</taxon>
        <taxon>Streptophyta</taxon>
        <taxon>Embryophyta</taxon>
        <taxon>Tracheophyta</taxon>
        <taxon>Spermatophyta</taxon>
        <taxon>Magnoliopsida</taxon>
        <taxon>Amborellales</taxon>
        <taxon>Amborellaceae</taxon>
        <taxon>Amborella</taxon>
    </lineage>
</organism>
<dbReference type="Gramene" id="ERN18928">
    <property type="protein sequence ID" value="ERN18928"/>
    <property type="gene ID" value="AMTR_s00067p00182730"/>
</dbReference>
<dbReference type="HOGENOM" id="CLU_2963920_0_0_1"/>
<evidence type="ECO:0000313" key="2">
    <source>
        <dbReference type="Proteomes" id="UP000017836"/>
    </source>
</evidence>
<evidence type="ECO:0000313" key="1">
    <source>
        <dbReference type="EMBL" id="ERN18928.1"/>
    </source>
</evidence>
<dbReference type="EMBL" id="KI392078">
    <property type="protein sequence ID" value="ERN18928.1"/>
    <property type="molecule type" value="Genomic_DNA"/>
</dbReference>
<protein>
    <submittedName>
        <fullName evidence="1">Uncharacterized protein</fullName>
    </submittedName>
</protein>
<sequence>MEIGMNGVGRRSFRRCGSGDDGMMVVSEYISGVGFGMRRALNFGGGVAKDVRWGKRCFG</sequence>
<accession>U5DET3</accession>
<proteinExistence type="predicted"/>
<dbReference type="Proteomes" id="UP000017836">
    <property type="component" value="Unassembled WGS sequence"/>
</dbReference>